<dbReference type="Proteomes" id="UP000299102">
    <property type="component" value="Unassembled WGS sequence"/>
</dbReference>
<gene>
    <name evidence="1" type="ORF">EVAR_89624_1</name>
</gene>
<evidence type="ECO:0000313" key="1">
    <source>
        <dbReference type="EMBL" id="GBP85480.1"/>
    </source>
</evidence>
<dbReference type="EMBL" id="BGZK01001739">
    <property type="protein sequence ID" value="GBP85480.1"/>
    <property type="molecule type" value="Genomic_DNA"/>
</dbReference>
<evidence type="ECO:0000313" key="2">
    <source>
        <dbReference type="Proteomes" id="UP000299102"/>
    </source>
</evidence>
<sequence>MWISVFERFRNQNLEIPPVQSVQARTRPLAAGSNKSKVALVIRTPRLLQGRDGPGVTRAPYRRAAYTYVYVCA</sequence>
<dbReference type="AlphaFoldDB" id="A0A4C1ZCL6"/>
<keyword evidence="2" id="KW-1185">Reference proteome</keyword>
<name>A0A4C1ZCL6_EUMVA</name>
<reference evidence="1 2" key="1">
    <citation type="journal article" date="2019" name="Commun. Biol.">
        <title>The bagworm genome reveals a unique fibroin gene that provides high tensile strength.</title>
        <authorList>
            <person name="Kono N."/>
            <person name="Nakamura H."/>
            <person name="Ohtoshi R."/>
            <person name="Tomita M."/>
            <person name="Numata K."/>
            <person name="Arakawa K."/>
        </authorList>
    </citation>
    <scope>NUCLEOTIDE SEQUENCE [LARGE SCALE GENOMIC DNA]</scope>
</reference>
<organism evidence="1 2">
    <name type="scientific">Eumeta variegata</name>
    <name type="common">Bagworm moth</name>
    <name type="synonym">Eumeta japonica</name>
    <dbReference type="NCBI Taxonomy" id="151549"/>
    <lineage>
        <taxon>Eukaryota</taxon>
        <taxon>Metazoa</taxon>
        <taxon>Ecdysozoa</taxon>
        <taxon>Arthropoda</taxon>
        <taxon>Hexapoda</taxon>
        <taxon>Insecta</taxon>
        <taxon>Pterygota</taxon>
        <taxon>Neoptera</taxon>
        <taxon>Endopterygota</taxon>
        <taxon>Lepidoptera</taxon>
        <taxon>Glossata</taxon>
        <taxon>Ditrysia</taxon>
        <taxon>Tineoidea</taxon>
        <taxon>Psychidae</taxon>
        <taxon>Oiketicinae</taxon>
        <taxon>Eumeta</taxon>
    </lineage>
</organism>
<protein>
    <submittedName>
        <fullName evidence="1">Uncharacterized protein</fullName>
    </submittedName>
</protein>
<comment type="caution">
    <text evidence="1">The sequence shown here is derived from an EMBL/GenBank/DDBJ whole genome shotgun (WGS) entry which is preliminary data.</text>
</comment>
<accession>A0A4C1ZCL6</accession>
<proteinExistence type="predicted"/>